<evidence type="ECO:0000256" key="1">
    <source>
        <dbReference type="ARBA" id="ARBA00007381"/>
    </source>
</evidence>
<dbReference type="PANTHER" id="PTHR45639">
    <property type="entry name" value="HSC70CB, ISOFORM G-RELATED"/>
    <property type="match status" value="1"/>
</dbReference>
<evidence type="ECO:0000256" key="4">
    <source>
        <dbReference type="ARBA" id="ARBA00023186"/>
    </source>
</evidence>
<organism evidence="8">
    <name type="scientific">Soboliphyme baturini</name>
    <dbReference type="NCBI Taxonomy" id="241478"/>
    <lineage>
        <taxon>Eukaryota</taxon>
        <taxon>Metazoa</taxon>
        <taxon>Ecdysozoa</taxon>
        <taxon>Nematoda</taxon>
        <taxon>Enoplea</taxon>
        <taxon>Dorylaimia</taxon>
        <taxon>Dioctophymatida</taxon>
        <taxon>Dioctophymatoidea</taxon>
        <taxon>Soboliphymatidae</taxon>
        <taxon>Soboliphyme</taxon>
    </lineage>
</organism>
<keyword evidence="3" id="KW-0067">ATP-binding</keyword>
<keyword evidence="4" id="KW-0143">Chaperone</keyword>
<dbReference type="OrthoDB" id="10262720at2759"/>
<dbReference type="InterPro" id="IPR043129">
    <property type="entry name" value="ATPase_NBD"/>
</dbReference>
<protein>
    <recommendedName>
        <fullName evidence="5">Hypoxia up-regulated protein 1</fullName>
    </recommendedName>
</protein>
<reference evidence="6 7" key="2">
    <citation type="submission" date="2018-11" db="EMBL/GenBank/DDBJ databases">
        <authorList>
            <consortium name="Pathogen Informatics"/>
        </authorList>
    </citation>
    <scope>NUCLEOTIDE SEQUENCE [LARGE SCALE GENOMIC DNA]</scope>
</reference>
<dbReference type="SUPFAM" id="SSF53067">
    <property type="entry name" value="Actin-like ATPase domain"/>
    <property type="match status" value="1"/>
</dbReference>
<dbReference type="GO" id="GO:0140662">
    <property type="term" value="F:ATP-dependent protein folding chaperone"/>
    <property type="evidence" value="ECO:0007669"/>
    <property type="project" value="InterPro"/>
</dbReference>
<keyword evidence="2" id="KW-0547">Nucleotide-binding</keyword>
<reference evidence="8" key="1">
    <citation type="submission" date="2016-06" db="UniProtKB">
        <authorList>
            <consortium name="WormBaseParasite"/>
        </authorList>
    </citation>
    <scope>IDENTIFICATION</scope>
</reference>
<proteinExistence type="inferred from homology"/>
<dbReference type="GO" id="GO:0034663">
    <property type="term" value="C:endoplasmic reticulum chaperone complex"/>
    <property type="evidence" value="ECO:0007669"/>
    <property type="project" value="TreeGrafter"/>
</dbReference>
<dbReference type="AlphaFoldDB" id="A0A183J247"/>
<dbReference type="GO" id="GO:0030968">
    <property type="term" value="P:endoplasmic reticulum unfolded protein response"/>
    <property type="evidence" value="ECO:0007669"/>
    <property type="project" value="TreeGrafter"/>
</dbReference>
<gene>
    <name evidence="6" type="ORF">SBAD_LOCUS9945</name>
</gene>
<evidence type="ECO:0000313" key="8">
    <source>
        <dbReference type="WBParaSite" id="SBAD_0001029701-mRNA-1"/>
    </source>
</evidence>
<comment type="similarity">
    <text evidence="1">Belongs to the heat shock protein 70 family.</text>
</comment>
<evidence type="ECO:0000256" key="2">
    <source>
        <dbReference type="ARBA" id="ARBA00022741"/>
    </source>
</evidence>
<sequence>MPDYILEEDKAKKEKVPKMSVMGVGYQRTGGLDFTVLLRDYLAKRFTEAHHPKTPIYSNPRAMSKLLVEGERVKKHFSFNPEVLAQVETLHEGKDFRVTIPREEFEPLCEELLNKVTEPVADALKMAGITANDLDFFILMGAGTRMPAVQQRLQALIPGKELNKFLNTDEAIAMGAVFEAAHQSKGFRYLGD</sequence>
<evidence type="ECO:0000313" key="7">
    <source>
        <dbReference type="Proteomes" id="UP000270296"/>
    </source>
</evidence>
<dbReference type="GO" id="GO:0005524">
    <property type="term" value="F:ATP binding"/>
    <property type="evidence" value="ECO:0007669"/>
    <property type="project" value="UniProtKB-KW"/>
</dbReference>
<name>A0A183J247_9BILA</name>
<keyword evidence="7" id="KW-1185">Reference proteome</keyword>
<dbReference type="Pfam" id="PF00012">
    <property type="entry name" value="HSP70"/>
    <property type="match status" value="1"/>
</dbReference>
<dbReference type="InterPro" id="IPR013126">
    <property type="entry name" value="Hsp_70_fam"/>
</dbReference>
<dbReference type="Proteomes" id="UP000270296">
    <property type="component" value="Unassembled WGS sequence"/>
</dbReference>
<evidence type="ECO:0000256" key="5">
    <source>
        <dbReference type="ARBA" id="ARBA00040503"/>
    </source>
</evidence>
<dbReference type="PANTHER" id="PTHR45639:SF3">
    <property type="entry name" value="HYPOXIA UP-REGULATED PROTEIN 1"/>
    <property type="match status" value="1"/>
</dbReference>
<dbReference type="Gene3D" id="3.30.420.40">
    <property type="match status" value="2"/>
</dbReference>
<evidence type="ECO:0000313" key="6">
    <source>
        <dbReference type="EMBL" id="VDP27517.1"/>
    </source>
</evidence>
<dbReference type="WBParaSite" id="SBAD_0001029701-mRNA-1">
    <property type="protein sequence ID" value="SBAD_0001029701-mRNA-1"/>
    <property type="gene ID" value="SBAD_0001029701"/>
</dbReference>
<evidence type="ECO:0000256" key="3">
    <source>
        <dbReference type="ARBA" id="ARBA00022840"/>
    </source>
</evidence>
<accession>A0A183J247</accession>
<dbReference type="EMBL" id="UZAM01013385">
    <property type="protein sequence ID" value="VDP27517.1"/>
    <property type="molecule type" value="Genomic_DNA"/>
</dbReference>
<dbReference type="Gene3D" id="3.90.640.10">
    <property type="entry name" value="Actin, Chain A, domain 4"/>
    <property type="match status" value="1"/>
</dbReference>